<accession>A0A517Y2P0</accession>
<dbReference type="EMBL" id="CP036273">
    <property type="protein sequence ID" value="QDU24037.1"/>
    <property type="molecule type" value="Genomic_DNA"/>
</dbReference>
<evidence type="ECO:0000259" key="2">
    <source>
        <dbReference type="Pfam" id="PF05065"/>
    </source>
</evidence>
<evidence type="ECO:0000313" key="4">
    <source>
        <dbReference type="Proteomes" id="UP000319576"/>
    </source>
</evidence>
<dbReference type="Pfam" id="PF05065">
    <property type="entry name" value="Phage_capsid"/>
    <property type="match status" value="1"/>
</dbReference>
<dbReference type="AlphaFoldDB" id="A0A517Y2P0"/>
<gene>
    <name evidence="3" type="ORF">ETAA1_60480</name>
</gene>
<protein>
    <submittedName>
        <fullName evidence="3">Phage capsid family protein</fullName>
    </submittedName>
</protein>
<dbReference type="InterPro" id="IPR024455">
    <property type="entry name" value="Phage_capsid"/>
</dbReference>
<evidence type="ECO:0000313" key="3">
    <source>
        <dbReference type="EMBL" id="QDU24037.1"/>
    </source>
</evidence>
<feature type="domain" description="Phage capsid-like C-terminal" evidence="2">
    <location>
        <begin position="221"/>
        <end position="498"/>
    </location>
</feature>
<keyword evidence="4" id="KW-1185">Reference proteome</keyword>
<organism evidence="3 4">
    <name type="scientific">Urbifossiella limnaea</name>
    <dbReference type="NCBI Taxonomy" id="2528023"/>
    <lineage>
        <taxon>Bacteria</taxon>
        <taxon>Pseudomonadati</taxon>
        <taxon>Planctomycetota</taxon>
        <taxon>Planctomycetia</taxon>
        <taxon>Gemmatales</taxon>
        <taxon>Gemmataceae</taxon>
        <taxon>Urbifossiella</taxon>
    </lineage>
</organism>
<sequence length="502" mass="53781">MRVLKRMRVRKGAPALRNVPVRPDFGDAYLALRAAAADGVPGAATAIHQLTVLGAVLPDVSGFTPAVAAAILPNPTHTRATAMTTKLKSNTPSGLAPDSKAAKLAGAARVKDAGARLSQKRYDVKRPDGNPLMFGCSPVERPSEYDNALIGVYFKSQLRRQGVAVELSDWERALLAESVTKDKWVGSLPNGDYYGGGSPGDYVPAHRVKALLDDTISGGIYLNPVVLDTAVITRPLLSGQLFPFIDVKPITGRRVQVPVMENLSVSWGTGPGTAVAPFNTASLVSPLDTAVQNVQGFIELSNDLLADSPVNIGTAVVELFGERLKSELDRVIAVGNGYNEPLGITLASGVAAVNSDNGTGGPVTVSDAESLIFSIPVQYRQQDWGPCFIGSDVAYSRFRGLPVGPGDERRVFGQGMMGTDDTQRYQLFEYKFRVANDLPNTRLAFGCLKRYRMYQRLGMEIVRESGGRTLALSNTSLVGIRARFGGRPIDTNAFAVMTDLQN</sequence>
<dbReference type="KEGG" id="uli:ETAA1_60480"/>
<evidence type="ECO:0000256" key="1">
    <source>
        <dbReference type="ARBA" id="ARBA00004328"/>
    </source>
</evidence>
<dbReference type="RefSeq" id="WP_145244232.1">
    <property type="nucleotide sequence ID" value="NZ_CP036273.1"/>
</dbReference>
<dbReference type="Proteomes" id="UP000319576">
    <property type="component" value="Chromosome"/>
</dbReference>
<reference evidence="3 4" key="1">
    <citation type="submission" date="2019-02" db="EMBL/GenBank/DDBJ databases">
        <title>Deep-cultivation of Planctomycetes and their phenomic and genomic characterization uncovers novel biology.</title>
        <authorList>
            <person name="Wiegand S."/>
            <person name="Jogler M."/>
            <person name="Boedeker C."/>
            <person name="Pinto D."/>
            <person name="Vollmers J."/>
            <person name="Rivas-Marin E."/>
            <person name="Kohn T."/>
            <person name="Peeters S.H."/>
            <person name="Heuer A."/>
            <person name="Rast P."/>
            <person name="Oberbeckmann S."/>
            <person name="Bunk B."/>
            <person name="Jeske O."/>
            <person name="Meyerdierks A."/>
            <person name="Storesund J.E."/>
            <person name="Kallscheuer N."/>
            <person name="Luecker S."/>
            <person name="Lage O.M."/>
            <person name="Pohl T."/>
            <person name="Merkel B.J."/>
            <person name="Hornburger P."/>
            <person name="Mueller R.-W."/>
            <person name="Bruemmer F."/>
            <person name="Labrenz M."/>
            <person name="Spormann A.M."/>
            <person name="Op den Camp H."/>
            <person name="Overmann J."/>
            <person name="Amann R."/>
            <person name="Jetten M.S.M."/>
            <person name="Mascher T."/>
            <person name="Medema M.H."/>
            <person name="Devos D.P."/>
            <person name="Kaster A.-K."/>
            <person name="Ovreas L."/>
            <person name="Rohde M."/>
            <person name="Galperin M.Y."/>
            <person name="Jogler C."/>
        </authorList>
    </citation>
    <scope>NUCLEOTIDE SEQUENCE [LARGE SCALE GENOMIC DNA]</scope>
    <source>
        <strain evidence="3 4">ETA_A1</strain>
    </source>
</reference>
<dbReference type="InterPro" id="IPR054612">
    <property type="entry name" value="Phage_capsid-like_C"/>
</dbReference>
<proteinExistence type="predicted"/>
<dbReference type="OrthoDB" id="261962at2"/>
<name>A0A517Y2P0_9BACT</name>
<dbReference type="SUPFAM" id="SSF56563">
    <property type="entry name" value="Major capsid protein gp5"/>
    <property type="match status" value="1"/>
</dbReference>
<comment type="subcellular location">
    <subcellularLocation>
        <location evidence="1">Virion</location>
    </subcellularLocation>
</comment>
<dbReference type="NCBIfam" id="TIGR01554">
    <property type="entry name" value="major_cap_HK97"/>
    <property type="match status" value="1"/>
</dbReference>